<sequence length="129" mass="15093">MFMAKKKNKTLKKSTYLVWLSMIGFLSSCSHFSLRSKESMDAEEKKPWNKDERTVDGAFNKSKQRLTPHIGFNLPVDNGPDPVKIPINKKPEEIKTTIDKKRKIIKILKEKDIEDEKILERYPSKNQEE</sequence>
<keyword evidence="3" id="KW-1185">Reference proteome</keyword>
<gene>
    <name evidence="2" type="ORF">Cva_01737</name>
</gene>
<dbReference type="Proteomes" id="UP000036771">
    <property type="component" value="Unassembled WGS sequence"/>
</dbReference>
<proteinExistence type="predicted"/>
<dbReference type="AlphaFoldDB" id="A0A0K8MF14"/>
<feature type="compositionally biased region" description="Basic and acidic residues" evidence="1">
    <location>
        <begin position="39"/>
        <end position="55"/>
    </location>
</feature>
<name>A0A0K8MF14_9PROT</name>
<evidence type="ECO:0008006" key="4">
    <source>
        <dbReference type="Google" id="ProtNLM"/>
    </source>
</evidence>
<accession>A0A0K8MF14</accession>
<evidence type="ECO:0000313" key="2">
    <source>
        <dbReference type="EMBL" id="GAO99062.1"/>
    </source>
</evidence>
<reference evidence="2 3" key="1">
    <citation type="submission" date="2015-03" db="EMBL/GenBank/DDBJ databases">
        <title>Caedibacter varicaedens, whole genome shotgun sequence.</title>
        <authorList>
            <person name="Suzuki H."/>
            <person name="Dapper A.L."/>
            <person name="Gibson A.K."/>
            <person name="Jackson C."/>
            <person name="Lee H."/>
            <person name="Pejaver V.R."/>
            <person name="Doak T."/>
            <person name="Lynch M."/>
        </authorList>
    </citation>
    <scope>NUCLEOTIDE SEQUENCE [LARGE SCALE GENOMIC DNA]</scope>
</reference>
<protein>
    <recommendedName>
        <fullName evidence="4">Lipoprotein</fullName>
    </recommendedName>
</protein>
<dbReference type="EMBL" id="BBVC01000123">
    <property type="protein sequence ID" value="GAO99062.1"/>
    <property type="molecule type" value="Genomic_DNA"/>
</dbReference>
<evidence type="ECO:0000256" key="1">
    <source>
        <dbReference type="SAM" id="MobiDB-lite"/>
    </source>
</evidence>
<feature type="region of interest" description="Disordered" evidence="1">
    <location>
        <begin position="39"/>
        <end position="60"/>
    </location>
</feature>
<dbReference type="PROSITE" id="PS51257">
    <property type="entry name" value="PROKAR_LIPOPROTEIN"/>
    <property type="match status" value="1"/>
</dbReference>
<organism evidence="2 3">
    <name type="scientific">Caedimonas varicaedens</name>
    <dbReference type="NCBI Taxonomy" id="1629334"/>
    <lineage>
        <taxon>Bacteria</taxon>
        <taxon>Pseudomonadati</taxon>
        <taxon>Pseudomonadota</taxon>
        <taxon>Alphaproteobacteria</taxon>
        <taxon>Holosporales</taxon>
        <taxon>Caedimonadaceae</taxon>
        <taxon>Caedimonas</taxon>
    </lineage>
</organism>
<evidence type="ECO:0000313" key="3">
    <source>
        <dbReference type="Proteomes" id="UP000036771"/>
    </source>
</evidence>
<comment type="caution">
    <text evidence="2">The sequence shown here is derived from an EMBL/GenBank/DDBJ whole genome shotgun (WGS) entry which is preliminary data.</text>
</comment>